<proteinExistence type="predicted"/>
<dbReference type="AlphaFoldDB" id="A0A0U5GD35"/>
<dbReference type="Proteomes" id="UP000054771">
    <property type="component" value="Unassembled WGS sequence"/>
</dbReference>
<name>A0A0U5GD35_ASPCI</name>
<evidence type="ECO:0000313" key="1">
    <source>
        <dbReference type="EMBL" id="CEL09507.1"/>
    </source>
</evidence>
<reference evidence="2" key="1">
    <citation type="journal article" date="2016" name="Genome Announc.">
        <title>Draft genome sequences of fungus Aspergillus calidoustus.</title>
        <authorList>
            <person name="Horn F."/>
            <person name="Linde J."/>
            <person name="Mattern D.J."/>
            <person name="Walther G."/>
            <person name="Guthke R."/>
            <person name="Scherlach K."/>
            <person name="Martin K."/>
            <person name="Brakhage A.A."/>
            <person name="Petzke L."/>
            <person name="Valiante V."/>
        </authorList>
    </citation>
    <scope>NUCLEOTIDE SEQUENCE [LARGE SCALE GENOMIC DNA]</scope>
    <source>
        <strain evidence="2">SF006504</strain>
    </source>
</reference>
<dbReference type="EMBL" id="CDMC01000014">
    <property type="protein sequence ID" value="CEL09507.1"/>
    <property type="molecule type" value="Genomic_DNA"/>
</dbReference>
<organism evidence="1 2">
    <name type="scientific">Aspergillus calidoustus</name>
    <dbReference type="NCBI Taxonomy" id="454130"/>
    <lineage>
        <taxon>Eukaryota</taxon>
        <taxon>Fungi</taxon>
        <taxon>Dikarya</taxon>
        <taxon>Ascomycota</taxon>
        <taxon>Pezizomycotina</taxon>
        <taxon>Eurotiomycetes</taxon>
        <taxon>Eurotiomycetidae</taxon>
        <taxon>Eurotiales</taxon>
        <taxon>Aspergillaceae</taxon>
        <taxon>Aspergillus</taxon>
        <taxon>Aspergillus subgen. Nidulantes</taxon>
    </lineage>
</organism>
<evidence type="ECO:0000313" key="2">
    <source>
        <dbReference type="Proteomes" id="UP000054771"/>
    </source>
</evidence>
<dbReference type="OMA" id="CCHILGA"/>
<sequence>MAALERRVLIDGKEQLSDLRQSSQVTQLLQVLSNCGCIAIKDAVNAPDNPDNLSDDNILQNEQILRNEVVLQFLRRARPHGRYALIHRQLHTTSQGDRKWRKANNWENMQAGDRLQGIYCCHILGARDATYKLEFQSPSQIARTLTLNGRDIVLITGPTLWRIPEPNVPQAAPDMVEIRYLWMD</sequence>
<accession>A0A0U5GD35</accession>
<gene>
    <name evidence="1" type="ORF">ASPCAL12642</name>
</gene>
<keyword evidence="2" id="KW-1185">Reference proteome</keyword>
<protein>
    <submittedName>
        <fullName evidence="1">Uncharacterized protein</fullName>
    </submittedName>
</protein>